<gene>
    <name evidence="9" type="ORF">GFD30_07930</name>
</gene>
<feature type="transmembrane region" description="Helical" evidence="8">
    <location>
        <begin position="99"/>
        <end position="125"/>
    </location>
</feature>
<dbReference type="Pfam" id="PF07681">
    <property type="entry name" value="DoxX"/>
    <property type="match status" value="1"/>
</dbReference>
<dbReference type="InterPro" id="IPR032808">
    <property type="entry name" value="DoxX"/>
</dbReference>
<comment type="caution">
    <text evidence="9">The sequence shown here is derived from an EMBL/GenBank/DDBJ whole genome shotgun (WGS) entry which is preliminary data.</text>
</comment>
<organism evidence="9 10">
    <name type="scientific">Glycomyces albidus</name>
    <dbReference type="NCBI Taxonomy" id="2656774"/>
    <lineage>
        <taxon>Bacteria</taxon>
        <taxon>Bacillati</taxon>
        <taxon>Actinomycetota</taxon>
        <taxon>Actinomycetes</taxon>
        <taxon>Glycomycetales</taxon>
        <taxon>Glycomycetaceae</taxon>
        <taxon>Glycomyces</taxon>
    </lineage>
</organism>
<keyword evidence="6 8" id="KW-0472">Membrane</keyword>
<dbReference type="Proteomes" id="UP000477750">
    <property type="component" value="Unassembled WGS sequence"/>
</dbReference>
<dbReference type="EMBL" id="WIAO01000007">
    <property type="protein sequence ID" value="MQM25498.1"/>
    <property type="molecule type" value="Genomic_DNA"/>
</dbReference>
<name>A0A6L5G7F3_9ACTN</name>
<evidence type="ECO:0000256" key="2">
    <source>
        <dbReference type="ARBA" id="ARBA00006679"/>
    </source>
</evidence>
<evidence type="ECO:0000256" key="8">
    <source>
        <dbReference type="SAM" id="Phobius"/>
    </source>
</evidence>
<evidence type="ECO:0000313" key="10">
    <source>
        <dbReference type="Proteomes" id="UP000477750"/>
    </source>
</evidence>
<dbReference type="InterPro" id="IPR051907">
    <property type="entry name" value="DoxX-like_oxidoreductase"/>
</dbReference>
<dbReference type="RefSeq" id="WP_153024662.1">
    <property type="nucleotide sequence ID" value="NZ_WIAO01000007.1"/>
</dbReference>
<dbReference type="GO" id="GO:0005886">
    <property type="term" value="C:plasma membrane"/>
    <property type="evidence" value="ECO:0007669"/>
    <property type="project" value="UniProtKB-SubCell"/>
</dbReference>
<comment type="similarity">
    <text evidence="2">Belongs to the DoxX family.</text>
</comment>
<accession>A0A6L5G7F3</accession>
<proteinExistence type="inferred from homology"/>
<keyword evidence="5 8" id="KW-1133">Transmembrane helix</keyword>
<sequence length="175" mass="18784">MTTHASVNEPVELEPPATAAPPPRSLAVVRIALGWVFLWAFLDKTFGLGFDTPADQGWIDGGSPTAEFFSGGAGGMYSGASGAAWADWLFMAAQAGLGFGLVLGVMMRIAACCGAALMAALWFSMLPIENNPVVDPHFVYATMLVAFVFTDAGARWGLTRRWRRLRLVQRYPVLG</sequence>
<reference evidence="9 10" key="1">
    <citation type="submission" date="2019-10" db="EMBL/GenBank/DDBJ databases">
        <title>Glycomyces albidus sp. nov., a novel actinomycete isolated from rhizosphere soil of wheat (Triticum aestivum L.).</title>
        <authorList>
            <person name="Qian L."/>
        </authorList>
    </citation>
    <scope>NUCLEOTIDE SEQUENCE [LARGE SCALE GENOMIC DNA]</scope>
    <source>
        <strain evidence="9 10">NEAU-7082</strain>
    </source>
</reference>
<evidence type="ECO:0000256" key="5">
    <source>
        <dbReference type="ARBA" id="ARBA00022989"/>
    </source>
</evidence>
<evidence type="ECO:0000313" key="9">
    <source>
        <dbReference type="EMBL" id="MQM25498.1"/>
    </source>
</evidence>
<comment type="subcellular location">
    <subcellularLocation>
        <location evidence="1">Cell membrane</location>
        <topology evidence="1">Multi-pass membrane protein</topology>
    </subcellularLocation>
</comment>
<dbReference type="PANTHER" id="PTHR33452">
    <property type="entry name" value="OXIDOREDUCTASE CATD-RELATED"/>
    <property type="match status" value="1"/>
</dbReference>
<evidence type="ECO:0000256" key="7">
    <source>
        <dbReference type="SAM" id="MobiDB-lite"/>
    </source>
</evidence>
<keyword evidence="10" id="KW-1185">Reference proteome</keyword>
<feature type="region of interest" description="Disordered" evidence="7">
    <location>
        <begin position="1"/>
        <end position="21"/>
    </location>
</feature>
<evidence type="ECO:0000256" key="6">
    <source>
        <dbReference type="ARBA" id="ARBA00023136"/>
    </source>
</evidence>
<evidence type="ECO:0000256" key="4">
    <source>
        <dbReference type="ARBA" id="ARBA00022692"/>
    </source>
</evidence>
<dbReference type="AlphaFoldDB" id="A0A6L5G7F3"/>
<protein>
    <submittedName>
        <fullName evidence="9">DoxX family membrane protein</fullName>
    </submittedName>
</protein>
<evidence type="ECO:0000256" key="3">
    <source>
        <dbReference type="ARBA" id="ARBA00022475"/>
    </source>
</evidence>
<keyword evidence="3" id="KW-1003">Cell membrane</keyword>
<feature type="transmembrane region" description="Helical" evidence="8">
    <location>
        <begin position="137"/>
        <end position="158"/>
    </location>
</feature>
<evidence type="ECO:0000256" key="1">
    <source>
        <dbReference type="ARBA" id="ARBA00004651"/>
    </source>
</evidence>
<dbReference type="PANTHER" id="PTHR33452:SF1">
    <property type="entry name" value="INNER MEMBRANE PROTEIN YPHA-RELATED"/>
    <property type="match status" value="1"/>
</dbReference>
<keyword evidence="4 8" id="KW-0812">Transmembrane</keyword>